<feature type="non-terminal residue" evidence="1">
    <location>
        <position position="1"/>
    </location>
</feature>
<dbReference type="AlphaFoldDB" id="F9F2S0"/>
<proteinExistence type="predicted"/>
<organism evidence="1">
    <name type="scientific">Fusarium oxysporum (strain Fo5176)</name>
    <name type="common">Fusarium vascular wilt</name>
    <dbReference type="NCBI Taxonomy" id="660025"/>
    <lineage>
        <taxon>Eukaryota</taxon>
        <taxon>Fungi</taxon>
        <taxon>Dikarya</taxon>
        <taxon>Ascomycota</taxon>
        <taxon>Pezizomycotina</taxon>
        <taxon>Sordariomycetes</taxon>
        <taxon>Hypocreomycetidae</taxon>
        <taxon>Hypocreales</taxon>
        <taxon>Nectriaceae</taxon>
        <taxon>Fusarium</taxon>
        <taxon>Fusarium oxysporum species complex</taxon>
    </lineage>
</organism>
<dbReference type="EMBL" id="AFQF01000207">
    <property type="protein sequence ID" value="EGU88787.1"/>
    <property type="molecule type" value="Genomic_DNA"/>
</dbReference>
<accession>F9F2S0</accession>
<name>F9F2S0_FUSOF</name>
<reference evidence="1" key="1">
    <citation type="journal article" date="2012" name="Mol. Plant Microbe Interact.">
        <title>A highly conserved effector in Fusarium oxysporum is required for full virulence on Arabidopsis.</title>
        <authorList>
            <person name="Thatcher L.F."/>
            <person name="Gardiner D.M."/>
            <person name="Kazan K."/>
            <person name="Manners J."/>
        </authorList>
    </citation>
    <scope>NUCLEOTIDE SEQUENCE [LARGE SCALE GENOMIC DNA]</scope>
    <source>
        <strain evidence="1">Fo5176</strain>
    </source>
</reference>
<comment type="caution">
    <text evidence="1">The sequence shown here is derived from an EMBL/GenBank/DDBJ whole genome shotgun (WGS) entry which is preliminary data.</text>
</comment>
<sequence>KYKPILKALIGKNKCLKLRIVTIYNIKLKVRVKER</sequence>
<gene>
    <name evidence="1" type="ORF">FOXB_00695</name>
</gene>
<protein>
    <submittedName>
        <fullName evidence="1">Uncharacterized protein</fullName>
    </submittedName>
</protein>
<evidence type="ECO:0000313" key="1">
    <source>
        <dbReference type="EMBL" id="EGU88787.1"/>
    </source>
</evidence>